<sequence>MNTPAVLVFFKQALGMAVDWAGYGYAALVASGGVMGYVKAGSVPSLAAGLLFGGLAGFGAYQMSQNPQNIWVSLGNLTGWSCEGIDFDFELVQVTPKKALGMAVDWAGYGYAALVASGGVMGYVKAGSVPSLAAGLLFGGLAGFGAYQMSQNPQNIWVSLATSGTLAALMGKRFYNSRKIMPAGIVAGASILMLAKLGIGVLQKPQDS</sequence>
<dbReference type="EMBL" id="CM040475">
    <property type="protein sequence ID" value="MCI4391404.1"/>
    <property type="molecule type" value="Genomic_DNA"/>
</dbReference>
<evidence type="ECO:0000313" key="1">
    <source>
        <dbReference type="EMBL" id="MCI4391404.1"/>
    </source>
</evidence>
<comment type="caution">
    <text evidence="1">The sequence shown here is derived from an EMBL/GenBank/DDBJ whole genome shotgun (WGS) entry which is preliminary data.</text>
</comment>
<evidence type="ECO:0000313" key="2">
    <source>
        <dbReference type="Proteomes" id="UP000829447"/>
    </source>
</evidence>
<name>A0ACC5XJ68_PANGG</name>
<organism evidence="1 2">
    <name type="scientific">Pangasianodon gigas</name>
    <name type="common">Mekong giant catfish</name>
    <name type="synonym">Pangasius gigas</name>
    <dbReference type="NCBI Taxonomy" id="30993"/>
    <lineage>
        <taxon>Eukaryota</taxon>
        <taxon>Metazoa</taxon>
        <taxon>Chordata</taxon>
        <taxon>Craniata</taxon>
        <taxon>Vertebrata</taxon>
        <taxon>Euteleostomi</taxon>
        <taxon>Actinopterygii</taxon>
        <taxon>Neopterygii</taxon>
        <taxon>Teleostei</taxon>
        <taxon>Ostariophysi</taxon>
        <taxon>Siluriformes</taxon>
        <taxon>Pangasiidae</taxon>
        <taxon>Pangasianodon</taxon>
    </lineage>
</organism>
<proteinExistence type="predicted"/>
<keyword evidence="2" id="KW-1185">Reference proteome</keyword>
<gene>
    <name evidence="1" type="ORF">PGIGA_G00133810</name>
</gene>
<accession>A0ACC5XJ68</accession>
<dbReference type="Proteomes" id="UP000829447">
    <property type="component" value="Linkage Group LG22"/>
</dbReference>
<protein>
    <submittedName>
        <fullName evidence="1">Uncharacterized protein</fullName>
    </submittedName>
</protein>
<reference evidence="1 2" key="1">
    <citation type="journal article" date="2022" name="bioRxiv">
        <title>An ancient truncated duplication of the anti-Mullerian hormone receptor type 2 gene is a potential conserved master sex determinant in the Pangasiidae catfish family.</title>
        <authorList>
            <person name="Wen M."/>
            <person name="Pan Q."/>
            <person name="Jouanno E."/>
            <person name="Montfort J."/>
            <person name="Zahm M."/>
            <person name="Cabau C."/>
            <person name="Klopp C."/>
            <person name="Iampietro C."/>
            <person name="Roques C."/>
            <person name="Bouchez O."/>
            <person name="Castinel A."/>
            <person name="Donnadieu C."/>
            <person name="Parrinello H."/>
            <person name="Poncet C."/>
            <person name="Belmonte E."/>
            <person name="Gautier V."/>
            <person name="Avarre J.-C."/>
            <person name="Dugue R."/>
            <person name="Gustiano R."/>
            <person name="Ha T.T.T."/>
            <person name="Campet M."/>
            <person name="Sriphairoj K."/>
            <person name="Ribolli J."/>
            <person name="de Almeida F.L."/>
            <person name="Desvignes T."/>
            <person name="Postlethwait J.H."/>
            <person name="Bucao C.F."/>
            <person name="Robinson-Rechavi M."/>
            <person name="Bobe J."/>
            <person name="Herpin A."/>
            <person name="Guiguen Y."/>
        </authorList>
    </citation>
    <scope>NUCLEOTIDE SEQUENCE [LARGE SCALE GENOMIC DNA]</scope>
    <source>
        <strain evidence="1">YG-Dec2019</strain>
    </source>
</reference>